<dbReference type="CDD" id="cd01829">
    <property type="entry name" value="SGNH_hydrolase_peri2"/>
    <property type="match status" value="1"/>
</dbReference>
<sequence>MARQATMAGWRRARLAFVASLAGLAVLITGLAPASTASAQERPRTVLEMLFGGGTRAVPERRVIRKKVIRKKKPSARKPATASRKAKVQRKARPSSPKKPQRASQKATTPASISQVAESEQTPKDANAQKVLVVGDFLADSLADGLNAIYYDNEMVTVESRINGSSGLVRDDFYDWPNNLGPIIDEEKPAVLVMMIGSNDRQPIEMGSGTLSPRSETWTTEYEKRIGEIAEIVKNRNVPLIWVGMPSFKFERMSEDMVFLNDLYRKGATKVSGQFVDIWEGFVDANGSFVYSGPGVSGQQVQLRNSDGITMTEAGDDKMAFFVERAIARVLKNSASPLISLSDEQLPNMQLPPLGNAANAVSAAPMSIDDPALAGAETLLGGGATSGFTLEPSPRDRLIAGNGTGDVQGRADNFAWNEKTHAVVPEGPPIAYRGSLDLNAVRASEGIKPPEEMPSIVDAIIQDWADDNQAAKGDAPAN</sequence>
<dbReference type="SUPFAM" id="SSF52266">
    <property type="entry name" value="SGNH hydrolase"/>
    <property type="match status" value="1"/>
</dbReference>
<dbReference type="InterPro" id="IPR007407">
    <property type="entry name" value="DUF459"/>
</dbReference>
<dbReference type="Pfam" id="PF04311">
    <property type="entry name" value="DUF459"/>
    <property type="match status" value="1"/>
</dbReference>
<dbReference type="EMBL" id="LAZR01000226">
    <property type="protein sequence ID" value="KKN80699.1"/>
    <property type="molecule type" value="Genomic_DNA"/>
</dbReference>
<accession>A0A0F9TN45</accession>
<proteinExistence type="predicted"/>
<name>A0A0F9TN45_9ZZZZ</name>
<reference evidence="2" key="1">
    <citation type="journal article" date="2015" name="Nature">
        <title>Complex archaea that bridge the gap between prokaryotes and eukaryotes.</title>
        <authorList>
            <person name="Spang A."/>
            <person name="Saw J.H."/>
            <person name="Jorgensen S.L."/>
            <person name="Zaremba-Niedzwiedzka K."/>
            <person name="Martijn J."/>
            <person name="Lind A.E."/>
            <person name="van Eijk R."/>
            <person name="Schleper C."/>
            <person name="Guy L."/>
            <person name="Ettema T.J."/>
        </authorList>
    </citation>
    <scope>NUCLEOTIDE SEQUENCE</scope>
</reference>
<protein>
    <recommendedName>
        <fullName evidence="3">SGNH hydrolase-type esterase domain-containing protein</fullName>
    </recommendedName>
</protein>
<feature type="compositionally biased region" description="Polar residues" evidence="1">
    <location>
        <begin position="102"/>
        <end position="120"/>
    </location>
</feature>
<dbReference type="AlphaFoldDB" id="A0A0F9TN45"/>
<evidence type="ECO:0000313" key="2">
    <source>
        <dbReference type="EMBL" id="KKN80699.1"/>
    </source>
</evidence>
<evidence type="ECO:0008006" key="3">
    <source>
        <dbReference type="Google" id="ProtNLM"/>
    </source>
</evidence>
<organism evidence="2">
    <name type="scientific">marine sediment metagenome</name>
    <dbReference type="NCBI Taxonomy" id="412755"/>
    <lineage>
        <taxon>unclassified sequences</taxon>
        <taxon>metagenomes</taxon>
        <taxon>ecological metagenomes</taxon>
    </lineage>
</organism>
<feature type="region of interest" description="Disordered" evidence="1">
    <location>
        <begin position="68"/>
        <end position="124"/>
    </location>
</feature>
<feature type="compositionally biased region" description="Basic residues" evidence="1">
    <location>
        <begin position="84"/>
        <end position="93"/>
    </location>
</feature>
<dbReference type="InterPro" id="IPR036514">
    <property type="entry name" value="SGNH_hydro_sf"/>
</dbReference>
<comment type="caution">
    <text evidence="2">The sequence shown here is derived from an EMBL/GenBank/DDBJ whole genome shotgun (WGS) entry which is preliminary data.</text>
</comment>
<dbReference type="Gene3D" id="3.40.50.1110">
    <property type="entry name" value="SGNH hydrolase"/>
    <property type="match status" value="1"/>
</dbReference>
<evidence type="ECO:0000256" key="1">
    <source>
        <dbReference type="SAM" id="MobiDB-lite"/>
    </source>
</evidence>
<gene>
    <name evidence="2" type="ORF">LCGC14_0326520</name>
</gene>